<evidence type="ECO:0000256" key="1">
    <source>
        <dbReference type="SAM" id="Phobius"/>
    </source>
</evidence>
<evidence type="ECO:0000313" key="3">
    <source>
        <dbReference type="WBParaSite" id="Pan_g12425.t1"/>
    </source>
</evidence>
<evidence type="ECO:0000313" key="2">
    <source>
        <dbReference type="Proteomes" id="UP000492821"/>
    </source>
</evidence>
<proteinExistence type="predicted"/>
<keyword evidence="1" id="KW-1133">Transmembrane helix</keyword>
<keyword evidence="2" id="KW-1185">Reference proteome</keyword>
<name>A0A7E4UST8_PANRE</name>
<keyword evidence="1" id="KW-0472">Membrane</keyword>
<dbReference type="AlphaFoldDB" id="A0A7E4UST8"/>
<dbReference type="Proteomes" id="UP000492821">
    <property type="component" value="Unassembled WGS sequence"/>
</dbReference>
<organism evidence="2 3">
    <name type="scientific">Panagrellus redivivus</name>
    <name type="common">Microworm</name>
    <dbReference type="NCBI Taxonomy" id="6233"/>
    <lineage>
        <taxon>Eukaryota</taxon>
        <taxon>Metazoa</taxon>
        <taxon>Ecdysozoa</taxon>
        <taxon>Nematoda</taxon>
        <taxon>Chromadorea</taxon>
        <taxon>Rhabditida</taxon>
        <taxon>Tylenchina</taxon>
        <taxon>Panagrolaimomorpha</taxon>
        <taxon>Panagrolaimoidea</taxon>
        <taxon>Panagrolaimidae</taxon>
        <taxon>Panagrellus</taxon>
    </lineage>
</organism>
<accession>A0A7E4UST8</accession>
<sequence length="95" mass="10572">MHKSEILMSVMAFIPFFSIPITPLAVLGAAKTRFATSTMVVASKACYTRFRAPSPQAWLCNSFRSLLPKLLKRLDYCRGRGAGAAYREITTLLNK</sequence>
<dbReference type="WBParaSite" id="Pan_g12425.t1">
    <property type="protein sequence ID" value="Pan_g12425.t1"/>
    <property type="gene ID" value="Pan_g12425"/>
</dbReference>
<protein>
    <submittedName>
        <fullName evidence="3">Secreted protein</fullName>
    </submittedName>
</protein>
<feature type="transmembrane region" description="Helical" evidence="1">
    <location>
        <begin position="6"/>
        <end position="30"/>
    </location>
</feature>
<reference evidence="3" key="2">
    <citation type="submission" date="2020-10" db="UniProtKB">
        <authorList>
            <consortium name="WormBaseParasite"/>
        </authorList>
    </citation>
    <scope>IDENTIFICATION</scope>
</reference>
<keyword evidence="1" id="KW-0812">Transmembrane</keyword>
<reference evidence="2" key="1">
    <citation type="journal article" date="2013" name="Genetics">
        <title>The draft genome and transcriptome of Panagrellus redivivus are shaped by the harsh demands of a free-living lifestyle.</title>
        <authorList>
            <person name="Srinivasan J."/>
            <person name="Dillman A.R."/>
            <person name="Macchietto M.G."/>
            <person name="Heikkinen L."/>
            <person name="Lakso M."/>
            <person name="Fracchia K.M."/>
            <person name="Antoshechkin I."/>
            <person name="Mortazavi A."/>
            <person name="Wong G."/>
            <person name="Sternberg P.W."/>
        </authorList>
    </citation>
    <scope>NUCLEOTIDE SEQUENCE [LARGE SCALE GENOMIC DNA]</scope>
    <source>
        <strain evidence="2">MT8872</strain>
    </source>
</reference>